<evidence type="ECO:0000256" key="2">
    <source>
        <dbReference type="ARBA" id="ARBA00023002"/>
    </source>
</evidence>
<dbReference type="InterPro" id="IPR036291">
    <property type="entry name" value="NAD(P)-bd_dom_sf"/>
</dbReference>
<evidence type="ECO:0000313" key="4">
    <source>
        <dbReference type="EMBL" id="PJK28183.1"/>
    </source>
</evidence>
<protein>
    <submittedName>
        <fullName evidence="4">Short-chain dehydrogenase</fullName>
    </submittedName>
</protein>
<comment type="caution">
    <text evidence="4">The sequence shown here is derived from an EMBL/GenBank/DDBJ whole genome shotgun (WGS) entry which is preliminary data.</text>
</comment>
<comment type="similarity">
    <text evidence="1 3">Belongs to the short-chain dehydrogenases/reductases (SDR) family.</text>
</comment>
<dbReference type="SUPFAM" id="SSF51735">
    <property type="entry name" value="NAD(P)-binding Rossmann-fold domains"/>
    <property type="match status" value="1"/>
</dbReference>
<dbReference type="AlphaFoldDB" id="A0A2M9FXK0"/>
<keyword evidence="2" id="KW-0560">Oxidoreductase</keyword>
<reference evidence="4 5" key="1">
    <citation type="submission" date="2017-11" db="EMBL/GenBank/DDBJ databases">
        <title>Draft genome sequence of Rhizobiales bacterium SY3-13.</title>
        <authorList>
            <person name="Sun C."/>
        </authorList>
    </citation>
    <scope>NUCLEOTIDE SEQUENCE [LARGE SCALE GENOMIC DNA]</scope>
    <source>
        <strain evidence="4 5">SY3-13</strain>
    </source>
</reference>
<dbReference type="PRINTS" id="PR00081">
    <property type="entry name" value="GDHRDH"/>
</dbReference>
<dbReference type="InterPro" id="IPR020904">
    <property type="entry name" value="Sc_DH/Rdtase_CS"/>
</dbReference>
<dbReference type="PANTHER" id="PTHR43477">
    <property type="entry name" value="DIHYDROANTICAPSIN 7-DEHYDROGENASE"/>
    <property type="match status" value="1"/>
</dbReference>
<evidence type="ECO:0000256" key="1">
    <source>
        <dbReference type="ARBA" id="ARBA00006484"/>
    </source>
</evidence>
<dbReference type="GO" id="GO:0016491">
    <property type="term" value="F:oxidoreductase activity"/>
    <property type="evidence" value="ECO:0007669"/>
    <property type="project" value="UniProtKB-KW"/>
</dbReference>
<sequence length="233" mass="24601">MSFENIDVVVTGGTGDLGQAVVGLLLEQGATCHIPNLVAAELEGFAHRGHERVRIAEGVDLTDAGQVAAFYERLPPIGASIHLAGGFLFAPVAETSAADFEKQWRMNAQTCFHCCQAAIAAFRGQDGGGRIVNVTARPGLEPRQGASMAAYTAAKAAVAALTEALAEETAKEDILINAVAPSILDTPANRSAMPKADHRQWPKLEEVARTIVFLAGPENRVTRGGLVPVYGRF</sequence>
<dbReference type="Proteomes" id="UP000229498">
    <property type="component" value="Unassembled WGS sequence"/>
</dbReference>
<keyword evidence="5" id="KW-1185">Reference proteome</keyword>
<organism evidence="4 5">
    <name type="scientific">Minwuia thermotolerans</name>
    <dbReference type="NCBI Taxonomy" id="2056226"/>
    <lineage>
        <taxon>Bacteria</taxon>
        <taxon>Pseudomonadati</taxon>
        <taxon>Pseudomonadota</taxon>
        <taxon>Alphaproteobacteria</taxon>
        <taxon>Minwuiales</taxon>
        <taxon>Minwuiaceae</taxon>
        <taxon>Minwuia</taxon>
    </lineage>
</organism>
<dbReference type="RefSeq" id="WP_109794630.1">
    <property type="nucleotide sequence ID" value="NZ_PHIG01000047.1"/>
</dbReference>
<evidence type="ECO:0000256" key="3">
    <source>
        <dbReference type="RuleBase" id="RU000363"/>
    </source>
</evidence>
<gene>
    <name evidence="4" type="ORF">CVT23_17545</name>
</gene>
<dbReference type="Pfam" id="PF00106">
    <property type="entry name" value="adh_short"/>
    <property type="match status" value="1"/>
</dbReference>
<accession>A0A2M9FXK0</accession>
<dbReference type="EMBL" id="PHIG01000047">
    <property type="protein sequence ID" value="PJK28183.1"/>
    <property type="molecule type" value="Genomic_DNA"/>
</dbReference>
<dbReference type="InterPro" id="IPR051122">
    <property type="entry name" value="SDR_DHRS6-like"/>
</dbReference>
<dbReference type="PRINTS" id="PR00080">
    <property type="entry name" value="SDRFAMILY"/>
</dbReference>
<dbReference type="Gene3D" id="3.40.50.720">
    <property type="entry name" value="NAD(P)-binding Rossmann-like Domain"/>
    <property type="match status" value="1"/>
</dbReference>
<proteinExistence type="inferred from homology"/>
<dbReference type="PROSITE" id="PS00061">
    <property type="entry name" value="ADH_SHORT"/>
    <property type="match status" value="1"/>
</dbReference>
<dbReference type="PANTHER" id="PTHR43477:SF1">
    <property type="entry name" value="DIHYDROANTICAPSIN 7-DEHYDROGENASE"/>
    <property type="match status" value="1"/>
</dbReference>
<dbReference type="OrthoDB" id="9810908at2"/>
<dbReference type="InterPro" id="IPR002347">
    <property type="entry name" value="SDR_fam"/>
</dbReference>
<evidence type="ECO:0000313" key="5">
    <source>
        <dbReference type="Proteomes" id="UP000229498"/>
    </source>
</evidence>
<name>A0A2M9FXK0_9PROT</name>